<protein>
    <submittedName>
        <fullName evidence="7">Filamentous hemagglutinin N-terminal domain-containing protein</fullName>
    </submittedName>
</protein>
<evidence type="ECO:0000256" key="2">
    <source>
        <dbReference type="ARBA" id="ARBA00022525"/>
    </source>
</evidence>
<dbReference type="EMBL" id="JAFIRR010000148">
    <property type="protein sequence ID" value="MCO6418712.1"/>
    <property type="molecule type" value="Genomic_DNA"/>
</dbReference>
<evidence type="ECO:0000256" key="3">
    <source>
        <dbReference type="ARBA" id="ARBA00022729"/>
    </source>
</evidence>
<dbReference type="PANTHER" id="PTHR12338">
    <property type="entry name" value="AUTOTRANSPORTER"/>
    <property type="match status" value="1"/>
</dbReference>
<gene>
    <name evidence="7" type="ORF">JYK14_21495</name>
</gene>
<keyword evidence="2" id="KW-0964">Secreted</keyword>
<feature type="domain" description="Filamentous haemagglutinin FhaB/tRNA nuclease CdiA-like TPS" evidence="6">
    <location>
        <begin position="36"/>
        <end position="148"/>
    </location>
</feature>
<evidence type="ECO:0000256" key="1">
    <source>
        <dbReference type="ARBA" id="ARBA00004613"/>
    </source>
</evidence>
<dbReference type="InterPro" id="IPR011050">
    <property type="entry name" value="Pectin_lyase_fold/virulence"/>
</dbReference>
<dbReference type="SUPFAM" id="SSF51126">
    <property type="entry name" value="Pectin lyase-like"/>
    <property type="match status" value="1"/>
</dbReference>
<evidence type="ECO:0000313" key="7">
    <source>
        <dbReference type="EMBL" id="MCO6418712.1"/>
    </source>
</evidence>
<feature type="non-terminal residue" evidence="7">
    <location>
        <position position="1255"/>
    </location>
</feature>
<evidence type="ECO:0000256" key="4">
    <source>
        <dbReference type="SAM" id="MobiDB-lite"/>
    </source>
</evidence>
<reference evidence="7 8" key="1">
    <citation type="submission" date="2021-12" db="EMBL/GenBank/DDBJ databases">
        <title>Siccirubricoccus leaddurans sp. nov., a high concentration Zn2+ tolerance bacterium.</title>
        <authorList>
            <person name="Cao Y."/>
        </authorList>
    </citation>
    <scope>NUCLEOTIDE SEQUENCE [LARGE SCALE GENOMIC DNA]</scope>
    <source>
        <strain evidence="7 8">KC 17139</strain>
    </source>
</reference>
<dbReference type="InterPro" id="IPR050909">
    <property type="entry name" value="Bact_Autotransporter_VF"/>
</dbReference>
<feature type="chain" id="PRO_5045326605" evidence="5">
    <location>
        <begin position="32"/>
        <end position="1255"/>
    </location>
</feature>
<dbReference type="InterPro" id="IPR012334">
    <property type="entry name" value="Pectin_lyas_fold"/>
</dbReference>
<evidence type="ECO:0000256" key="5">
    <source>
        <dbReference type="SAM" id="SignalP"/>
    </source>
</evidence>
<dbReference type="SMART" id="SM00912">
    <property type="entry name" value="Haemagg_act"/>
    <property type="match status" value="1"/>
</dbReference>
<name>A0ABT1DAW8_9PROT</name>
<dbReference type="InterPro" id="IPR008638">
    <property type="entry name" value="FhaB/CdiA-like_TPS"/>
</dbReference>
<accession>A0ABT1DAW8</accession>
<dbReference type="PANTHER" id="PTHR12338:SF8">
    <property type="entry name" value="HEME_HEMOPEXIN-BINDING PROTEIN"/>
    <property type="match status" value="1"/>
</dbReference>
<keyword evidence="3 5" id="KW-0732">Signal</keyword>
<dbReference type="NCBIfam" id="TIGR01901">
    <property type="entry name" value="adhes_NPXG"/>
    <property type="match status" value="1"/>
</dbReference>
<evidence type="ECO:0000259" key="6">
    <source>
        <dbReference type="SMART" id="SM00912"/>
    </source>
</evidence>
<proteinExistence type="predicted"/>
<feature type="signal peptide" evidence="5">
    <location>
        <begin position="1"/>
        <end position="31"/>
    </location>
</feature>
<dbReference type="Pfam" id="PF05860">
    <property type="entry name" value="TPS"/>
    <property type="match status" value="1"/>
</dbReference>
<feature type="region of interest" description="Disordered" evidence="4">
    <location>
        <begin position="36"/>
        <end position="58"/>
    </location>
</feature>
<sequence>MAGASMTGKRALRAWLLGTTALLPAIGAAQAQSVAPNARPTGGQVVAGSASISQSPNTTTIHQTTDRAAINWQSFNVGSQQSVNFQQPSASSWTLNRVVTSDPSVIAGRITANGGVAIVNQSGVVFAQGAQVNVGSLIASAANITNQNFMNGRMVFDGAPNPGARVENHGEVTVADRGLAALVGPRVANTGTIRARLGRVALQGAETYSLDLAGDGLLSIDVTQAVRSAPDGSAALVTNSGVIDASGGSVLISASAASGLVEDLVRNTGRISAATDGGRTGMVALRAEGGNVRVEGNVAATGGAGQRGGSVSATASGTVTVAQGARVDASGGAGGGGVAIGSTRTRAARVQGTVTARGTGQGARGGSVAVQATESASVAGSGKVDVSGKAGGGDIRLGTAGFGRNQPVAANTTLEEGARLVADATASGNGGTIAVNSSALTTVLGTLSARGGPQGGNGGFVEVSALAGIRAPNLLAAVDVGAPAGRAGTLSLDPDVITIAAAGSAAPGDVAAGDDPGTTLTLSAASVSAFDGDLVLEAVQTINVNAAINKASGDLTLRTTGTTGTPGIFVNAVITLGAGGETPSGGALTLASATGITVGGAITVFNGSATLTAATTLAINEAVTAAASSTFTGTDGISLQKAVNVGDANALTLRSDGAITADAANGIITANTLIVQGATGANAGAVTLEAANAISNLSVASSAAVSVVAANALTVTGLTAGGAVQLRTGIGLLTIAGDIGSGGSLIDLEGAGGISIGAHVNAGASQVVLRTGAGFDNPGGTATISETASGRITAGSLAASAGGDITLDNSLNAFASLAAGRNRGGTGSPTRAVTSNGGNATIVATDLSIDAPVVLADSAAFRADTTGTLTVAATGGIDAGSVDLNRSSGTGTATQILGAVRARSGNLEIANLTGDLTTGGTGTLRADLGQISVSTFGALTIGAAVTADAGRIFLESSGLTTIGAKVTGSSSGIEIRAGDLDIGDRVAAPDGEINIRTVSPGLVIGIGGDQGGGDPAGIYLNATELGLLGGSGASGGTVAATRLRFTPVGADLTVLGDVALRGRVGVLEIEGVANVLHSGGNIDVGRVVVKASGNVDLARAGASNRIDELAAASSGGGTIAVSSTDPLATTLTIVSDSSSGVSGIGGTVTPSAVTLTARALALQAPVAATALSLTATTGGITQSASGVVNAGSLTATAQTGVALATANNATTGNLIGSVTASTATGGVALFSRGALTVATGGVTVASSGGVELTGT</sequence>
<organism evidence="7 8">
    <name type="scientific">Siccirubricoccus soli</name>
    <dbReference type="NCBI Taxonomy" id="2899147"/>
    <lineage>
        <taxon>Bacteria</taxon>
        <taxon>Pseudomonadati</taxon>
        <taxon>Pseudomonadota</taxon>
        <taxon>Alphaproteobacteria</taxon>
        <taxon>Acetobacterales</taxon>
        <taxon>Roseomonadaceae</taxon>
        <taxon>Siccirubricoccus</taxon>
    </lineage>
</organism>
<keyword evidence="8" id="KW-1185">Reference proteome</keyword>
<evidence type="ECO:0000313" key="8">
    <source>
        <dbReference type="Proteomes" id="UP001523392"/>
    </source>
</evidence>
<dbReference type="RefSeq" id="WP_252955340.1">
    <property type="nucleotide sequence ID" value="NZ_JAFIRR010000148.1"/>
</dbReference>
<dbReference type="Gene3D" id="2.160.20.10">
    <property type="entry name" value="Single-stranded right-handed beta-helix, Pectin lyase-like"/>
    <property type="match status" value="2"/>
</dbReference>
<comment type="subcellular location">
    <subcellularLocation>
        <location evidence="1">Secreted</location>
    </subcellularLocation>
</comment>
<dbReference type="Proteomes" id="UP001523392">
    <property type="component" value="Unassembled WGS sequence"/>
</dbReference>
<comment type="caution">
    <text evidence="7">The sequence shown here is derived from an EMBL/GenBank/DDBJ whole genome shotgun (WGS) entry which is preliminary data.</text>
</comment>